<protein>
    <submittedName>
        <fullName evidence="3">Chitin deacetylase 1</fullName>
    </submittedName>
</protein>
<name>C3UTB9_CHRTR</name>
<evidence type="ECO:0000256" key="1">
    <source>
        <dbReference type="SAM" id="SignalP"/>
    </source>
</evidence>
<feature type="domain" description="NodB homology" evidence="2">
    <location>
        <begin position="56"/>
        <end position="154"/>
    </location>
</feature>
<dbReference type="Pfam" id="PF01522">
    <property type="entry name" value="Polysacc_deac_1"/>
    <property type="match status" value="1"/>
</dbReference>
<dbReference type="GO" id="GO:0016810">
    <property type="term" value="F:hydrolase activity, acting on carbon-nitrogen (but not peptide) bonds"/>
    <property type="evidence" value="ECO:0007669"/>
    <property type="project" value="InterPro"/>
</dbReference>
<dbReference type="InterPro" id="IPR011330">
    <property type="entry name" value="Glyco_hydro/deAcase_b/a-brl"/>
</dbReference>
<dbReference type="EMBL" id="FJ654707">
    <property type="protein sequence ID" value="ACP18828.1"/>
    <property type="molecule type" value="mRNA"/>
</dbReference>
<dbReference type="PANTHER" id="PTHR45985:SF8">
    <property type="entry name" value="CHITIN DEACETYLASE-LIKE 9, ISOFORM A"/>
    <property type="match status" value="1"/>
</dbReference>
<gene>
    <name evidence="3" type="primary">ChitDeac-1</name>
</gene>
<dbReference type="CDD" id="cd10975">
    <property type="entry name" value="CE4_CDA_like_2"/>
    <property type="match status" value="1"/>
</dbReference>
<dbReference type="InterPro" id="IPR052740">
    <property type="entry name" value="CE4"/>
</dbReference>
<evidence type="ECO:0000259" key="2">
    <source>
        <dbReference type="Pfam" id="PF01522"/>
    </source>
</evidence>
<dbReference type="Gene3D" id="3.20.20.370">
    <property type="entry name" value="Glycoside hydrolase/deacetylase"/>
    <property type="match status" value="1"/>
</dbReference>
<reference evidence="3" key="1">
    <citation type="journal article" date="2009" name="Insect Biochem. Mol. Biol.">
        <title>Pyrosequencing of the midgut transcriptome of the poplar leaf beetle Chrysomela tremulae reveals new gene families in Coleoptera.</title>
        <authorList>
            <person name="Pauchet Y."/>
            <person name="Wilkinson P."/>
            <person name="van Munster M."/>
            <person name="Augustin S."/>
            <person name="Pauron D."/>
            <person name="ffrench-Constant R.H."/>
        </authorList>
    </citation>
    <scope>NUCLEOTIDE SEQUENCE</scope>
    <source>
        <tissue evidence="3">Midgut</tissue>
    </source>
</reference>
<proteinExistence type="evidence at transcript level"/>
<keyword evidence="1" id="KW-0732">Signal</keyword>
<feature type="signal peptide" evidence="1">
    <location>
        <begin position="1"/>
        <end position="16"/>
    </location>
</feature>
<evidence type="ECO:0000313" key="3">
    <source>
        <dbReference type="EMBL" id="ACP18828.1"/>
    </source>
</evidence>
<sequence>MKLLVFLAASLAAILARPSYAGAPATACTSDCKIENNCRCSRRSGPFDGDITEYPQLITLTFDDAVTTKTYQLWYDLLMSRTNPDGNAIGATFYVPHEYTDYQKVNELYNYGFEIAVHSITKNPLQSYWRTASENTLEQEFGGQKQIISKFANIPLEEIQGVRTPQLQLSGNNTISAYRASDLSYDSSWPTLPSKPLFPYTLDYLSTQDCNLGSTCPNEAFPGFWVLPIMDLNGPHGGWCNSLSSCNMTGTADQIADWLCNEIVKVKDNTRVPLTLSVNSYWFEFTNNSLAGLTQCLDTLQDSSDVFLVTHKQVIDWVKNPVKLADFQTEDASNQVSNCNEYNCSLMKDGKTMYMKTCVSCPAAYPWLGNPNGDPK</sequence>
<dbReference type="SUPFAM" id="SSF88713">
    <property type="entry name" value="Glycoside hydrolase/deacetylase"/>
    <property type="match status" value="1"/>
</dbReference>
<dbReference type="InterPro" id="IPR002509">
    <property type="entry name" value="NODB_dom"/>
</dbReference>
<feature type="chain" id="PRO_5002932994" evidence="1">
    <location>
        <begin position="17"/>
        <end position="376"/>
    </location>
</feature>
<accession>C3UTB9</accession>
<dbReference type="GO" id="GO:0005975">
    <property type="term" value="P:carbohydrate metabolic process"/>
    <property type="evidence" value="ECO:0007669"/>
    <property type="project" value="InterPro"/>
</dbReference>
<dbReference type="AlphaFoldDB" id="C3UTB9"/>
<dbReference type="PANTHER" id="PTHR45985">
    <property type="match status" value="1"/>
</dbReference>
<organism evidence="3">
    <name type="scientific">Chrysomela tremula</name>
    <name type="common">Leaf beetle</name>
    <dbReference type="NCBI Taxonomy" id="63687"/>
    <lineage>
        <taxon>Eukaryota</taxon>
        <taxon>Metazoa</taxon>
        <taxon>Ecdysozoa</taxon>
        <taxon>Arthropoda</taxon>
        <taxon>Hexapoda</taxon>
        <taxon>Insecta</taxon>
        <taxon>Pterygota</taxon>
        <taxon>Neoptera</taxon>
        <taxon>Endopterygota</taxon>
        <taxon>Coleoptera</taxon>
        <taxon>Polyphaga</taxon>
        <taxon>Cucujiformia</taxon>
        <taxon>Chrysomeloidea</taxon>
        <taxon>Chrysomelidae</taxon>
        <taxon>Chrysomelinae</taxon>
        <taxon>Chrysomelini</taxon>
        <taxon>Chrysomela</taxon>
    </lineage>
</organism>